<sequence>MISTKVQDLVLTAISMEQRKVRSLDAYFKHNQLYVTDASSINKVRKMLKQLNINIEVVSTEEEVHA</sequence>
<gene>
    <name evidence="1" type="ORF">UFOVP116_203</name>
</gene>
<protein>
    <submittedName>
        <fullName evidence="1">Uncharacterized protein</fullName>
    </submittedName>
</protein>
<accession>A0A6J5LA64</accession>
<dbReference type="EMBL" id="LR796237">
    <property type="protein sequence ID" value="CAB4129967.1"/>
    <property type="molecule type" value="Genomic_DNA"/>
</dbReference>
<proteinExistence type="predicted"/>
<evidence type="ECO:0000313" key="1">
    <source>
        <dbReference type="EMBL" id="CAB4129967.1"/>
    </source>
</evidence>
<reference evidence="1" key="1">
    <citation type="submission" date="2020-04" db="EMBL/GenBank/DDBJ databases">
        <authorList>
            <person name="Chiriac C."/>
            <person name="Salcher M."/>
            <person name="Ghai R."/>
            <person name="Kavagutti S V."/>
        </authorList>
    </citation>
    <scope>NUCLEOTIDE SEQUENCE</scope>
</reference>
<name>A0A6J5LA64_9CAUD</name>
<organism evidence="1">
    <name type="scientific">uncultured Caudovirales phage</name>
    <dbReference type="NCBI Taxonomy" id="2100421"/>
    <lineage>
        <taxon>Viruses</taxon>
        <taxon>Duplodnaviria</taxon>
        <taxon>Heunggongvirae</taxon>
        <taxon>Uroviricota</taxon>
        <taxon>Caudoviricetes</taxon>
        <taxon>Peduoviridae</taxon>
        <taxon>Maltschvirus</taxon>
        <taxon>Maltschvirus maltsch</taxon>
    </lineage>
</organism>